<evidence type="ECO:0000256" key="8">
    <source>
        <dbReference type="PROSITE-ProRule" id="PRU00182"/>
    </source>
</evidence>
<dbReference type="InterPro" id="IPR002942">
    <property type="entry name" value="S4_RNA-bd"/>
</dbReference>
<comment type="similarity">
    <text evidence="3 9">Belongs to the pseudouridine synthase RluA family.</text>
</comment>
<feature type="domain" description="RNA-binding S4" evidence="10">
    <location>
        <begin position="31"/>
        <end position="90"/>
    </location>
</feature>
<evidence type="ECO:0000256" key="2">
    <source>
        <dbReference type="ARBA" id="ARBA00002876"/>
    </source>
</evidence>
<keyword evidence="6 9" id="KW-0413">Isomerase</keyword>
<dbReference type="InterPro" id="IPR050188">
    <property type="entry name" value="RluA_PseudoU_synthase"/>
</dbReference>
<dbReference type="Pfam" id="PF01479">
    <property type="entry name" value="S4"/>
    <property type="match status" value="1"/>
</dbReference>
<dbReference type="InterPro" id="IPR020103">
    <property type="entry name" value="PsdUridine_synth_cat_dom_sf"/>
</dbReference>
<dbReference type="SMART" id="SM00363">
    <property type="entry name" value="S4"/>
    <property type="match status" value="1"/>
</dbReference>
<sequence length="325" mass="36403">MKNCYHCAMTTPAQPTTGVQLLEVSPEFAGQRIDNFLRTQLKGVPKTLIYRILRKGEVRVNKGRIKPEYKLQAGDVVRVPPLRLAERDEPAPLALGLLERLEKAIVYEDKALIVLNKPAGIAVHGGSGLNYGVIEAFRQLRPDAKDIELVHRLDRDTSGLLMIAKKRSMLRHLHEALRGDGVDKRYMALVRGNWPAAKKKISAPLLKNNLRSGERMVEVNPEGKEALTVFRVLRRFGEFATLVEASPITGRTHQIRVHAKHAGHSIAGDSKYGDEEFTREIRELGGKRLFLHAYALTVPLPEGGELKVEAEVDEVWERTLERLGA</sequence>
<evidence type="ECO:0000256" key="4">
    <source>
        <dbReference type="ARBA" id="ARBA00022552"/>
    </source>
</evidence>
<evidence type="ECO:0000313" key="11">
    <source>
        <dbReference type="EMBL" id="SDX81895.1"/>
    </source>
</evidence>
<dbReference type="Gene3D" id="3.30.2350.10">
    <property type="entry name" value="Pseudouridine synthase"/>
    <property type="match status" value="1"/>
</dbReference>
<dbReference type="GO" id="GO:0000455">
    <property type="term" value="P:enzyme-directed rRNA pseudouridine synthesis"/>
    <property type="evidence" value="ECO:0007669"/>
    <property type="project" value="TreeGrafter"/>
</dbReference>
<comment type="catalytic activity">
    <reaction evidence="1">
        <text>uridine(955/2504/2580) in 23S rRNA = pseudouridine(955/2504/2580) in 23S rRNA</text>
        <dbReference type="Rhea" id="RHEA:42528"/>
        <dbReference type="Rhea" id="RHEA-COMP:10099"/>
        <dbReference type="Rhea" id="RHEA-COMP:10100"/>
        <dbReference type="ChEBI" id="CHEBI:65314"/>
        <dbReference type="ChEBI" id="CHEBI:65315"/>
        <dbReference type="EC" id="5.4.99.24"/>
    </reaction>
</comment>
<dbReference type="SUPFAM" id="SSF55120">
    <property type="entry name" value="Pseudouridine synthase"/>
    <property type="match status" value="1"/>
</dbReference>
<dbReference type="AlphaFoldDB" id="A0A1H3ETC2"/>
<evidence type="ECO:0000256" key="7">
    <source>
        <dbReference type="PIRSR" id="PIRSR606225-1"/>
    </source>
</evidence>
<accession>A0A1H3ETC2</accession>
<comment type="catalytic activity">
    <reaction evidence="9">
        <text>a uridine in RNA = a pseudouridine in RNA</text>
        <dbReference type="Rhea" id="RHEA:48348"/>
        <dbReference type="Rhea" id="RHEA-COMP:12068"/>
        <dbReference type="Rhea" id="RHEA-COMP:12069"/>
        <dbReference type="ChEBI" id="CHEBI:65314"/>
        <dbReference type="ChEBI" id="CHEBI:65315"/>
    </reaction>
</comment>
<evidence type="ECO:0000256" key="1">
    <source>
        <dbReference type="ARBA" id="ARBA00000381"/>
    </source>
</evidence>
<dbReference type="PROSITE" id="PS50889">
    <property type="entry name" value="S4"/>
    <property type="match status" value="1"/>
</dbReference>
<gene>
    <name evidence="11" type="ORF">SAMN05216287_3864</name>
</gene>
<dbReference type="FunFam" id="3.10.290.10:FF:000010">
    <property type="entry name" value="Pseudouridine synthase"/>
    <property type="match status" value="1"/>
</dbReference>
<dbReference type="CDD" id="cd02869">
    <property type="entry name" value="PseudoU_synth_RluA_like"/>
    <property type="match status" value="1"/>
</dbReference>
<evidence type="ECO:0000256" key="6">
    <source>
        <dbReference type="ARBA" id="ARBA00023235"/>
    </source>
</evidence>
<dbReference type="PANTHER" id="PTHR21600:SF92">
    <property type="entry name" value="RIBOSOMAL LARGE SUBUNIT PSEUDOURIDINE SYNTHASE C"/>
    <property type="match status" value="1"/>
</dbReference>
<dbReference type="Gene3D" id="3.10.290.10">
    <property type="entry name" value="RNA-binding S4 domain"/>
    <property type="match status" value="1"/>
</dbReference>
<comment type="function">
    <text evidence="2">Responsible for synthesis of pseudouridine from uracil at positions 955, 2504 and 2580 in 23S ribosomal RNA.</text>
</comment>
<evidence type="ECO:0000313" key="12">
    <source>
        <dbReference type="Proteomes" id="UP000243778"/>
    </source>
</evidence>
<feature type="active site" evidence="7">
    <location>
        <position position="154"/>
    </location>
</feature>
<proteinExistence type="inferred from homology"/>
<dbReference type="InterPro" id="IPR006225">
    <property type="entry name" value="PsdUridine_synth_RluC/D"/>
</dbReference>
<dbReference type="PANTHER" id="PTHR21600">
    <property type="entry name" value="MITOCHONDRIAL RNA PSEUDOURIDINE SYNTHASE"/>
    <property type="match status" value="1"/>
</dbReference>
<reference evidence="12" key="1">
    <citation type="submission" date="2016-10" db="EMBL/GenBank/DDBJ databases">
        <authorList>
            <person name="Varghese N."/>
            <person name="Submissions S."/>
        </authorList>
    </citation>
    <scope>NUCLEOTIDE SEQUENCE [LARGE SCALE GENOMIC DNA]</scope>
    <source>
        <strain evidence="12">NRRL B-59562</strain>
    </source>
</reference>
<dbReference type="InterPro" id="IPR006145">
    <property type="entry name" value="PsdUridine_synth_RsuA/RluA"/>
</dbReference>
<keyword evidence="12" id="KW-1185">Reference proteome</keyword>
<dbReference type="InterPro" id="IPR036986">
    <property type="entry name" value="S4_RNA-bd_sf"/>
</dbReference>
<evidence type="ECO:0000256" key="9">
    <source>
        <dbReference type="RuleBase" id="RU362028"/>
    </source>
</evidence>
<keyword evidence="4" id="KW-0698">rRNA processing</keyword>
<dbReference type="EMBL" id="FNNU01000006">
    <property type="protein sequence ID" value="SDX81895.1"/>
    <property type="molecule type" value="Genomic_DNA"/>
</dbReference>
<dbReference type="Proteomes" id="UP000243778">
    <property type="component" value="Unassembled WGS sequence"/>
</dbReference>
<dbReference type="Pfam" id="PF00849">
    <property type="entry name" value="PseudoU_synth_2"/>
    <property type="match status" value="1"/>
</dbReference>
<name>A0A1H3ETC2_9PSED</name>
<dbReference type="InterPro" id="IPR006224">
    <property type="entry name" value="PsdUridine_synth_RluA-like_CS"/>
</dbReference>
<evidence type="ECO:0000259" key="10">
    <source>
        <dbReference type="SMART" id="SM00363"/>
    </source>
</evidence>
<dbReference type="CDD" id="cd00165">
    <property type="entry name" value="S4"/>
    <property type="match status" value="1"/>
</dbReference>
<evidence type="ECO:0000256" key="3">
    <source>
        <dbReference type="ARBA" id="ARBA00010876"/>
    </source>
</evidence>
<organism evidence="11 12">
    <name type="scientific">Pseudomonas kuykendallii</name>
    <dbReference type="NCBI Taxonomy" id="1007099"/>
    <lineage>
        <taxon>Bacteria</taxon>
        <taxon>Pseudomonadati</taxon>
        <taxon>Pseudomonadota</taxon>
        <taxon>Gammaproteobacteria</taxon>
        <taxon>Pseudomonadales</taxon>
        <taxon>Pseudomonadaceae</taxon>
        <taxon>Pseudomonas</taxon>
    </lineage>
</organism>
<dbReference type="NCBIfam" id="NF008249">
    <property type="entry name" value="PRK11025.1"/>
    <property type="match status" value="1"/>
</dbReference>
<dbReference type="GO" id="GO:0003723">
    <property type="term" value="F:RNA binding"/>
    <property type="evidence" value="ECO:0007669"/>
    <property type="project" value="UniProtKB-KW"/>
</dbReference>
<dbReference type="EC" id="5.4.99.-" evidence="9"/>
<protein>
    <recommendedName>
        <fullName evidence="9">Pseudouridine synthase</fullName>
        <ecNumber evidence="9">5.4.99.-</ecNumber>
    </recommendedName>
</protein>
<dbReference type="NCBIfam" id="TIGR00005">
    <property type="entry name" value="rluA_subfam"/>
    <property type="match status" value="1"/>
</dbReference>
<dbReference type="STRING" id="1007099.SAMN05216287_3864"/>
<keyword evidence="5 8" id="KW-0694">RNA-binding</keyword>
<dbReference type="PROSITE" id="PS01129">
    <property type="entry name" value="PSI_RLU"/>
    <property type="match status" value="1"/>
</dbReference>
<evidence type="ECO:0000256" key="5">
    <source>
        <dbReference type="ARBA" id="ARBA00022884"/>
    </source>
</evidence>
<dbReference type="SUPFAM" id="SSF55174">
    <property type="entry name" value="Alpha-L RNA-binding motif"/>
    <property type="match status" value="1"/>
</dbReference>
<dbReference type="GO" id="GO:0160141">
    <property type="term" value="F:23S rRNA pseudouridine(955/2504/2580) synthase activity"/>
    <property type="evidence" value="ECO:0007669"/>
    <property type="project" value="UniProtKB-EC"/>
</dbReference>